<evidence type="ECO:0000256" key="3">
    <source>
        <dbReference type="SAM" id="MobiDB-lite"/>
    </source>
</evidence>
<feature type="compositionally biased region" description="Polar residues" evidence="3">
    <location>
        <begin position="623"/>
        <end position="635"/>
    </location>
</feature>
<keyword evidence="1" id="KW-0862">Zinc</keyword>
<proteinExistence type="predicted"/>
<feature type="compositionally biased region" description="Low complexity" evidence="3">
    <location>
        <begin position="1626"/>
        <end position="1637"/>
    </location>
</feature>
<evidence type="ECO:0000256" key="2">
    <source>
        <dbReference type="SAM" id="Coils"/>
    </source>
</evidence>
<evidence type="ECO:0000256" key="1">
    <source>
        <dbReference type="PROSITE-ProRule" id="PRU00047"/>
    </source>
</evidence>
<dbReference type="InterPro" id="IPR043502">
    <property type="entry name" value="DNA/RNA_pol_sf"/>
</dbReference>
<dbReference type="PANTHER" id="PTHR11439:SF495">
    <property type="entry name" value="REVERSE TRANSCRIPTASE, RNA-DEPENDENT DNA POLYMERASE-RELATED"/>
    <property type="match status" value="1"/>
</dbReference>
<feature type="region of interest" description="Disordered" evidence="3">
    <location>
        <begin position="47"/>
        <end position="74"/>
    </location>
</feature>
<protein>
    <submittedName>
        <fullName evidence="6">Ribonuclease H-like domain-containing protein</fullName>
    </submittedName>
</protein>
<keyword evidence="1" id="KW-0479">Metal-binding</keyword>
<feature type="region of interest" description="Disordered" evidence="3">
    <location>
        <begin position="210"/>
        <end position="231"/>
    </location>
</feature>
<dbReference type="InterPro" id="IPR036397">
    <property type="entry name" value="RNaseH_sf"/>
</dbReference>
<dbReference type="SUPFAM" id="SSF53098">
    <property type="entry name" value="Ribonuclease H-like"/>
    <property type="match status" value="1"/>
</dbReference>
<feature type="compositionally biased region" description="Basic and acidic residues" evidence="3">
    <location>
        <begin position="1683"/>
        <end position="1695"/>
    </location>
</feature>
<evidence type="ECO:0000313" key="7">
    <source>
        <dbReference type="Proteomes" id="UP001151760"/>
    </source>
</evidence>
<feature type="compositionally biased region" description="Polar residues" evidence="3">
    <location>
        <begin position="216"/>
        <end position="226"/>
    </location>
</feature>
<feature type="region of interest" description="Disordered" evidence="3">
    <location>
        <begin position="1621"/>
        <end position="1695"/>
    </location>
</feature>
<feature type="domain" description="Integrase catalytic" evidence="5">
    <location>
        <begin position="343"/>
        <end position="523"/>
    </location>
</feature>
<organism evidence="6 7">
    <name type="scientific">Tanacetum coccineum</name>
    <dbReference type="NCBI Taxonomy" id="301880"/>
    <lineage>
        <taxon>Eukaryota</taxon>
        <taxon>Viridiplantae</taxon>
        <taxon>Streptophyta</taxon>
        <taxon>Embryophyta</taxon>
        <taxon>Tracheophyta</taxon>
        <taxon>Spermatophyta</taxon>
        <taxon>Magnoliopsida</taxon>
        <taxon>eudicotyledons</taxon>
        <taxon>Gunneridae</taxon>
        <taxon>Pentapetalae</taxon>
        <taxon>asterids</taxon>
        <taxon>campanulids</taxon>
        <taxon>Asterales</taxon>
        <taxon>Asteraceae</taxon>
        <taxon>Asteroideae</taxon>
        <taxon>Anthemideae</taxon>
        <taxon>Anthemidinae</taxon>
        <taxon>Tanacetum</taxon>
    </lineage>
</organism>
<dbReference type="PANTHER" id="PTHR11439">
    <property type="entry name" value="GAG-POL-RELATED RETROTRANSPOSON"/>
    <property type="match status" value="1"/>
</dbReference>
<keyword evidence="1" id="KW-0863">Zinc-finger</keyword>
<dbReference type="Pfam" id="PF00098">
    <property type="entry name" value="zf-CCHC"/>
    <property type="match status" value="1"/>
</dbReference>
<accession>A0ABQ5B3E9</accession>
<dbReference type="PROSITE" id="PS50994">
    <property type="entry name" value="INTEGRASE"/>
    <property type="match status" value="1"/>
</dbReference>
<evidence type="ECO:0000259" key="4">
    <source>
        <dbReference type="PROSITE" id="PS50158"/>
    </source>
</evidence>
<feature type="compositionally biased region" description="Polar residues" evidence="3">
    <location>
        <begin position="756"/>
        <end position="774"/>
    </location>
</feature>
<feature type="compositionally biased region" description="Basic and acidic residues" evidence="3">
    <location>
        <begin position="62"/>
        <end position="73"/>
    </location>
</feature>
<gene>
    <name evidence="6" type="ORF">Tco_0856462</name>
</gene>
<dbReference type="SUPFAM" id="SSF57756">
    <property type="entry name" value="Retrovirus zinc finger-like domains"/>
    <property type="match status" value="1"/>
</dbReference>
<name>A0ABQ5B3E9_9ASTR</name>
<dbReference type="InterPro" id="IPR057670">
    <property type="entry name" value="SH3_retrovirus"/>
</dbReference>
<dbReference type="CDD" id="cd09272">
    <property type="entry name" value="RNase_HI_RT_Ty1"/>
    <property type="match status" value="1"/>
</dbReference>
<keyword evidence="2" id="KW-0175">Coiled coil</keyword>
<dbReference type="SMART" id="SM00343">
    <property type="entry name" value="ZnF_C2HC"/>
    <property type="match status" value="2"/>
</dbReference>
<feature type="region of interest" description="Disordered" evidence="3">
    <location>
        <begin position="623"/>
        <end position="653"/>
    </location>
</feature>
<feature type="non-terminal residue" evidence="6">
    <location>
        <position position="1695"/>
    </location>
</feature>
<evidence type="ECO:0000313" key="6">
    <source>
        <dbReference type="EMBL" id="GJT09420.1"/>
    </source>
</evidence>
<dbReference type="Gene3D" id="3.30.420.10">
    <property type="entry name" value="Ribonuclease H-like superfamily/Ribonuclease H"/>
    <property type="match status" value="1"/>
</dbReference>
<feature type="domain" description="CCHC-type" evidence="4">
    <location>
        <begin position="31"/>
        <end position="45"/>
    </location>
</feature>
<reference evidence="6" key="2">
    <citation type="submission" date="2022-01" db="EMBL/GenBank/DDBJ databases">
        <authorList>
            <person name="Yamashiro T."/>
            <person name="Shiraishi A."/>
            <person name="Satake H."/>
            <person name="Nakayama K."/>
        </authorList>
    </citation>
    <scope>NUCLEOTIDE SEQUENCE</scope>
</reference>
<dbReference type="Pfam" id="PF25597">
    <property type="entry name" value="SH3_retrovirus"/>
    <property type="match status" value="1"/>
</dbReference>
<dbReference type="InterPro" id="IPR012337">
    <property type="entry name" value="RNaseH-like_sf"/>
</dbReference>
<dbReference type="Pfam" id="PF07727">
    <property type="entry name" value="RVT_2"/>
    <property type="match status" value="1"/>
</dbReference>
<dbReference type="InterPro" id="IPR013103">
    <property type="entry name" value="RVT_2"/>
</dbReference>
<keyword evidence="7" id="KW-1185">Reference proteome</keyword>
<dbReference type="InterPro" id="IPR001584">
    <property type="entry name" value="Integrase_cat-core"/>
</dbReference>
<comment type="caution">
    <text evidence="6">The sequence shown here is derived from an EMBL/GenBank/DDBJ whole genome shotgun (WGS) entry which is preliminary data.</text>
</comment>
<dbReference type="SUPFAM" id="SSF56672">
    <property type="entry name" value="DNA/RNA polymerases"/>
    <property type="match status" value="1"/>
</dbReference>
<dbReference type="EMBL" id="BQNB010012905">
    <property type="protein sequence ID" value="GJT09420.1"/>
    <property type="molecule type" value="Genomic_DNA"/>
</dbReference>
<reference evidence="6" key="1">
    <citation type="journal article" date="2022" name="Int. J. Mol. Sci.">
        <title>Draft Genome of Tanacetum Coccineum: Genomic Comparison of Closely Related Tanacetum-Family Plants.</title>
        <authorList>
            <person name="Yamashiro T."/>
            <person name="Shiraishi A."/>
            <person name="Nakayama K."/>
            <person name="Satake H."/>
        </authorList>
    </citation>
    <scope>NUCLEOTIDE SEQUENCE</scope>
</reference>
<feature type="compositionally biased region" description="Pro residues" evidence="3">
    <location>
        <begin position="1668"/>
        <end position="1678"/>
    </location>
</feature>
<dbReference type="Gene3D" id="4.10.60.10">
    <property type="entry name" value="Zinc finger, CCHC-type"/>
    <property type="match status" value="1"/>
</dbReference>
<dbReference type="InterPro" id="IPR001878">
    <property type="entry name" value="Znf_CCHC"/>
</dbReference>
<dbReference type="PROSITE" id="PS50158">
    <property type="entry name" value="ZF_CCHC"/>
    <property type="match status" value="1"/>
</dbReference>
<dbReference type="Proteomes" id="UP001151760">
    <property type="component" value="Unassembled WGS sequence"/>
</dbReference>
<feature type="region of interest" description="Disordered" evidence="3">
    <location>
        <begin position="98"/>
        <end position="144"/>
    </location>
</feature>
<feature type="compositionally biased region" description="Low complexity" evidence="3">
    <location>
        <begin position="129"/>
        <end position="140"/>
    </location>
</feature>
<feature type="compositionally biased region" description="Basic and acidic residues" evidence="3">
    <location>
        <begin position="636"/>
        <end position="645"/>
    </location>
</feature>
<sequence length="1695" mass="191011">MRIKKFYKKTGRKLQFDAKEPVGFDKTKVECYNCHKTGHFARECRTKEDNRRRDGWNPGNKDGSRTGKKEDSKAMVTVDGENASDKFGLRLGKTCEMQAVPPPMTGNYLPSGPDIEIDDSQYTYGPRKSQPSESESQTTELDTCDSNISTETSELVSEPVVNESNIEVQPKVWSDAPIIEEYESDSDDEHVCVQTKGLDTPSFANKQVKTPRENVKNQSTHSQKPKVNNKELGNGFTERACFVCGSFSHLIRDCDYHVKLAKQVELNKQNMTKGNGTGERKPTWNNVQRVNKQNQFVPLAVQTRTGINPVNTAKASSTNNFSTARQNVNRQTVLTSTALKVNTGDVPGTEQGTRLTCWTFKTLMVAMLLWMVVKAILLVKGKINTGKVMILRIFSWTFFLRTKDETSAILKDFIRQIENQLNQKVKTIRCDNGTEFKNRDVIEFCGLKGIKREYSNARTPQQNGVAERKNRTLIEAARTMLADSFLPNTFWAEAVSTACYVLNRVLVTKPHNKTPYELLTGKTPIISYIRPFGCHVTILNTIDHLGKFAGKSDEGFLVGYSLQSKAFRVYNLETKRVEENLHINFLENKPNVAGKGPNWLFDLDYLTDSMNYHSVRSENQANLHAGQQESNQNTGTKDKIDAGDSEKEDESDQDCFELPIWHSYSSTNSSASKSDNKRGGPREEEQVFLDDLARLQRQEKEANEEAEALRKNLEQETENLVTQAGAAKSSSTNIFSTVSTTAKASGTNLVNTVSIPVSTASPNKGLSLSDTTNSQEDDSEIPPLEDIHEDTTDGIFTHSSYDDEGAEADFTNLETVVNVSPIPTSRINPSHPSALILGDPTSAVQTRSKINKSSEAHAFVSYVQKQRRNNHKDFHHCLFACFLSQHEPKKISEALEDESWVDAMQEELLQFEIQKVWILVDFPYGKKAIGTKWVYQNKKDERGVVVRNKARLVAQGHRQEEDIDYDEVFAPVARLEAIRIFLSFASYMGFIVYQMDVKSAFLYGKIDEEVYVSQPPGFLDPKYPEKVYKVVKALYGLHQAPRAWYATLSTFLLKNGYRRGTIDKTLFLKKDKHDIILVQVYVDDIIFGSTKKSWCDEFEALMKSRFQMSSMGELTFFLGLQVKQKPNGIFISQDKYVAEILKKFDFASVKTASTPIETQKPLVKDEEASDVDVHLYRSMIGSLMYVTASRPDIMFAVCACSRFQVTPKTSHLSAVKRIFRYLKGKPKLGLWYPRESSFDLESYSDSDYAGANLDRKSTTGGCQFLGRRLITWQCKKQTIVATSTTEAEYVAAASCCGQVLWIQNQMLDYGFNFMNTKIYIDNESTICIVKNPVYHSKTKHIAIRHHFIRDAYEKKLIQVLKIHTDDNVADLLTKAFDSKKIAQVVSAWIKSKNSLVKHFEDMRLCRPSKEYLQVWFNPPRDESMSCVTTKGCVPVSTDHAKLVPLGKVCTAKEKLEKNTAKGTNPNLSYRDHSYPKQKMVALESVVLSTNMIAILGKTEEANVEFHEFWTSAKSKTINNVRHITAKVVGKVVSISEASIRTDHNFDDADGIDSLPNQAIFDAIQRMGYKGDLTVLTFNKALFSPQWRHLEAKKKFVMYPRFISIFLARQLVNVTVPLDHFPDEGASSESQSVEQSSPSPAPTGEVPNESLPDSNYAQPSEVPFEQQPRPSPNPSPTPIVPDSIPEHTGENLGDHS</sequence>
<dbReference type="InterPro" id="IPR036875">
    <property type="entry name" value="Znf_CCHC_sf"/>
</dbReference>
<feature type="region of interest" description="Disordered" evidence="3">
    <location>
        <begin position="756"/>
        <end position="791"/>
    </location>
</feature>
<evidence type="ECO:0000259" key="5">
    <source>
        <dbReference type="PROSITE" id="PS50994"/>
    </source>
</evidence>
<feature type="coiled-coil region" evidence="2">
    <location>
        <begin position="685"/>
        <end position="723"/>
    </location>
</feature>